<dbReference type="AlphaFoldDB" id="A0A0G4GDB5"/>
<evidence type="ECO:0000313" key="1">
    <source>
        <dbReference type="EMBL" id="CEM27152.1"/>
    </source>
</evidence>
<dbReference type="EMBL" id="CDMY01000629">
    <property type="protein sequence ID" value="CEM27152.1"/>
    <property type="molecule type" value="Genomic_DNA"/>
</dbReference>
<reference evidence="1 2" key="1">
    <citation type="submission" date="2014-11" db="EMBL/GenBank/DDBJ databases">
        <authorList>
            <person name="Zhu J."/>
            <person name="Qi W."/>
            <person name="Song R."/>
        </authorList>
    </citation>
    <scope>NUCLEOTIDE SEQUENCE [LARGE SCALE GENOMIC DNA]</scope>
</reference>
<dbReference type="Proteomes" id="UP000041254">
    <property type="component" value="Unassembled WGS sequence"/>
</dbReference>
<keyword evidence="2" id="KW-1185">Reference proteome</keyword>
<dbReference type="PhylomeDB" id="A0A0G4GDB5"/>
<dbReference type="InParanoid" id="A0A0G4GDB5"/>
<gene>
    <name evidence="1" type="ORF">Vbra_2691</name>
</gene>
<evidence type="ECO:0000313" key="2">
    <source>
        <dbReference type="Proteomes" id="UP000041254"/>
    </source>
</evidence>
<protein>
    <submittedName>
        <fullName evidence="1">Uncharacterized protein</fullName>
    </submittedName>
</protein>
<accession>A0A0G4GDB5</accession>
<organism evidence="1 2">
    <name type="scientific">Vitrella brassicaformis (strain CCMP3155)</name>
    <dbReference type="NCBI Taxonomy" id="1169540"/>
    <lineage>
        <taxon>Eukaryota</taxon>
        <taxon>Sar</taxon>
        <taxon>Alveolata</taxon>
        <taxon>Colpodellida</taxon>
        <taxon>Vitrellaceae</taxon>
        <taxon>Vitrella</taxon>
    </lineage>
</organism>
<sequence>MPRGALPSLTGSRLLSDKRVWDYLTGWAAGQNDTSNTTKTADYVEEPALSIMDLLIEELVPVPAPAAFLKADMMLPDGIVVPHDGKDKYEDEFVVGSREGHGELFEGQGFE</sequence>
<name>A0A0G4GDB5_VITBC</name>
<dbReference type="VEuPathDB" id="CryptoDB:Vbra_2691"/>
<proteinExistence type="predicted"/>